<organism evidence="2 3">
    <name type="scientific">Botrytis hyacinthi</name>
    <dbReference type="NCBI Taxonomy" id="278943"/>
    <lineage>
        <taxon>Eukaryota</taxon>
        <taxon>Fungi</taxon>
        <taxon>Dikarya</taxon>
        <taxon>Ascomycota</taxon>
        <taxon>Pezizomycotina</taxon>
        <taxon>Leotiomycetes</taxon>
        <taxon>Helotiales</taxon>
        <taxon>Sclerotiniaceae</taxon>
        <taxon>Botrytis</taxon>
    </lineage>
</organism>
<evidence type="ECO:0000313" key="3">
    <source>
        <dbReference type="Proteomes" id="UP000297814"/>
    </source>
</evidence>
<evidence type="ECO:0000313" key="2">
    <source>
        <dbReference type="EMBL" id="TGO32845.1"/>
    </source>
</evidence>
<dbReference type="EMBL" id="PQXK01000284">
    <property type="protein sequence ID" value="TGO32845.1"/>
    <property type="molecule type" value="Genomic_DNA"/>
</dbReference>
<feature type="region of interest" description="Disordered" evidence="1">
    <location>
        <begin position="60"/>
        <end position="90"/>
    </location>
</feature>
<dbReference type="Proteomes" id="UP000297814">
    <property type="component" value="Unassembled WGS sequence"/>
</dbReference>
<accession>A0A4Z1G7I1</accession>
<sequence length="90" mass="10439">MKIEVLYIVFKYSGWMSLKSNLPSQKFRIIPEAKEHRQEGISTTEYDHDVIHIQTPKNLHLSNNLNSQPKTFEAPSPNSANSKRQVNEEE</sequence>
<name>A0A4Z1G7I1_9HELO</name>
<keyword evidence="3" id="KW-1185">Reference proteome</keyword>
<feature type="compositionally biased region" description="Polar residues" evidence="1">
    <location>
        <begin position="60"/>
        <end position="84"/>
    </location>
</feature>
<reference evidence="2 3" key="1">
    <citation type="submission" date="2017-12" db="EMBL/GenBank/DDBJ databases">
        <title>Comparative genomics of Botrytis spp.</title>
        <authorList>
            <person name="Valero-Jimenez C.A."/>
            <person name="Tapia P."/>
            <person name="Veloso J."/>
            <person name="Silva-Moreno E."/>
            <person name="Staats M."/>
            <person name="Valdes J.H."/>
            <person name="Van Kan J.A.L."/>
        </authorList>
    </citation>
    <scope>NUCLEOTIDE SEQUENCE [LARGE SCALE GENOMIC DNA]</scope>
    <source>
        <strain evidence="2 3">Bh0001</strain>
    </source>
</reference>
<gene>
    <name evidence="2" type="ORF">BHYA_0284g00020</name>
</gene>
<protein>
    <submittedName>
        <fullName evidence="2">Uncharacterized protein</fullName>
    </submittedName>
</protein>
<evidence type="ECO:0000256" key="1">
    <source>
        <dbReference type="SAM" id="MobiDB-lite"/>
    </source>
</evidence>
<proteinExistence type="predicted"/>
<dbReference type="AlphaFoldDB" id="A0A4Z1G7I1"/>
<comment type="caution">
    <text evidence="2">The sequence shown here is derived from an EMBL/GenBank/DDBJ whole genome shotgun (WGS) entry which is preliminary data.</text>
</comment>